<dbReference type="EMBL" id="FOEI01000001">
    <property type="protein sequence ID" value="SEP58982.1"/>
    <property type="molecule type" value="Genomic_DNA"/>
</dbReference>
<name>A0A1H8Z3S2_9FLAO</name>
<accession>A0A1H8Z3S2</accession>
<reference evidence="1 2" key="1">
    <citation type="submission" date="2016-10" db="EMBL/GenBank/DDBJ databases">
        <authorList>
            <person name="de Groot N.N."/>
        </authorList>
    </citation>
    <scope>NUCLEOTIDE SEQUENCE [LARGE SCALE GENOMIC DNA]</scope>
    <source>
        <strain evidence="1 2">DSM 27078</strain>
    </source>
</reference>
<dbReference type="AlphaFoldDB" id="A0A1H8Z3S2"/>
<keyword evidence="2" id="KW-1185">Reference proteome</keyword>
<evidence type="ECO:0000313" key="1">
    <source>
        <dbReference type="EMBL" id="SEP58982.1"/>
    </source>
</evidence>
<gene>
    <name evidence="1" type="ORF">SAMN05444005_101468</name>
</gene>
<sequence>MPRYTITIAITKINAKKNGKYKIIIKIDIAIEICPEVSGLLFLFYSHSIVAGGFELIS</sequence>
<proteinExistence type="predicted"/>
<organism evidence="1 2">
    <name type="scientific">Flavobacterium urocaniciphilum</name>
    <dbReference type="NCBI Taxonomy" id="1299341"/>
    <lineage>
        <taxon>Bacteria</taxon>
        <taxon>Pseudomonadati</taxon>
        <taxon>Bacteroidota</taxon>
        <taxon>Flavobacteriia</taxon>
        <taxon>Flavobacteriales</taxon>
        <taxon>Flavobacteriaceae</taxon>
        <taxon>Flavobacterium</taxon>
    </lineage>
</organism>
<dbReference type="Proteomes" id="UP000198648">
    <property type="component" value="Unassembled WGS sequence"/>
</dbReference>
<protein>
    <submittedName>
        <fullName evidence="1">Uncharacterized protein</fullName>
    </submittedName>
</protein>
<dbReference type="STRING" id="1299341.SAMN05444005_101468"/>
<evidence type="ECO:0000313" key="2">
    <source>
        <dbReference type="Proteomes" id="UP000198648"/>
    </source>
</evidence>